<evidence type="ECO:0008006" key="5">
    <source>
        <dbReference type="Google" id="ProtNLM"/>
    </source>
</evidence>
<organism evidence="3 4">
    <name type="scientific">Variovorax robiniae</name>
    <dbReference type="NCBI Taxonomy" id="1836199"/>
    <lineage>
        <taxon>Bacteria</taxon>
        <taxon>Pseudomonadati</taxon>
        <taxon>Pseudomonadota</taxon>
        <taxon>Betaproteobacteria</taxon>
        <taxon>Burkholderiales</taxon>
        <taxon>Comamonadaceae</taxon>
        <taxon>Variovorax</taxon>
    </lineage>
</organism>
<keyword evidence="4" id="KW-1185">Reference proteome</keyword>
<dbReference type="InterPro" id="IPR023614">
    <property type="entry name" value="Porin_dom_sf"/>
</dbReference>
<comment type="caution">
    <text evidence="3">The sequence shown here is derived from an EMBL/GenBank/DDBJ whole genome shotgun (WGS) entry which is preliminary data.</text>
</comment>
<gene>
    <name evidence="3" type="ORF">WKW79_12200</name>
</gene>
<feature type="chain" id="PRO_5046120297" description="TonB-dependent receptor" evidence="2">
    <location>
        <begin position="21"/>
        <end position="1242"/>
    </location>
</feature>
<evidence type="ECO:0000313" key="3">
    <source>
        <dbReference type="EMBL" id="MEJ8855338.1"/>
    </source>
</evidence>
<feature type="region of interest" description="Disordered" evidence="1">
    <location>
        <begin position="65"/>
        <end position="86"/>
    </location>
</feature>
<accession>A0ABU8X8I1</accession>
<name>A0ABU8X8I1_9BURK</name>
<evidence type="ECO:0000256" key="1">
    <source>
        <dbReference type="SAM" id="MobiDB-lite"/>
    </source>
</evidence>
<evidence type="ECO:0000313" key="4">
    <source>
        <dbReference type="Proteomes" id="UP001367030"/>
    </source>
</evidence>
<feature type="signal peptide" evidence="2">
    <location>
        <begin position="1"/>
        <end position="20"/>
    </location>
</feature>
<feature type="compositionally biased region" description="Polar residues" evidence="1">
    <location>
        <begin position="65"/>
        <end position="82"/>
    </location>
</feature>
<dbReference type="EMBL" id="JBBKZS010000004">
    <property type="protein sequence ID" value="MEJ8855338.1"/>
    <property type="molecule type" value="Genomic_DNA"/>
</dbReference>
<keyword evidence="2" id="KW-0732">Signal</keyword>
<evidence type="ECO:0000256" key="2">
    <source>
        <dbReference type="SAM" id="SignalP"/>
    </source>
</evidence>
<protein>
    <recommendedName>
        <fullName evidence="5">TonB-dependent receptor</fullName>
    </recommendedName>
</protein>
<reference evidence="3 4" key="1">
    <citation type="submission" date="2024-03" db="EMBL/GenBank/DDBJ databases">
        <title>Novel species of the genus Variovorax.</title>
        <authorList>
            <person name="Liu Q."/>
            <person name="Xin Y.-H."/>
        </authorList>
    </citation>
    <scope>NUCLEOTIDE SEQUENCE [LARGE SCALE GENOMIC DNA]</scope>
    <source>
        <strain evidence="3 4">KACC 18901</strain>
    </source>
</reference>
<dbReference type="Proteomes" id="UP001367030">
    <property type="component" value="Unassembled WGS sequence"/>
</dbReference>
<dbReference type="Gene3D" id="2.40.160.10">
    <property type="entry name" value="Porin"/>
    <property type="match status" value="1"/>
</dbReference>
<proteinExistence type="predicted"/>
<dbReference type="SUPFAM" id="SSF56935">
    <property type="entry name" value="Porins"/>
    <property type="match status" value="2"/>
</dbReference>
<sequence length="1242" mass="136126">MKLKILDFALLTIFSGASSIAWSQKATTPSDAATPTTAPAPAPQCTDTGCQSSEGTLFRLQTQGAHNPVTRGTTANSGSQALQPDRRVTIEEQTPRNVMADVPQPGAAKVSGKFSLQLPNGGVVWATEDSTLGQAELSVSGPSLVTFENGRIQTPLDFYVRSNYPGFIQKLDLLIYRASDIDLTEPLATVPMPVTAVGRASWDGTLKSRFPLRAGDNLIYVLRATGAEGAIDETSPRTLQLVRAEEAARGETLLRESAERALGRSLTVQQAETQNLLNGVFSGNGLRQQNIAIHGSRVRIQGRNLPPDAMLQINGESYPVDLEQKFVAEFLEPIGKHTYNLTLSNGGEKPVLSQPLVVDVTGNYFFGVALADLTVYQNKATGPGQELALNGRTDSVLSDGRLAFYGKAKIDGKYLITAQADTQERDVRRLFSGFGKADATDVFRTLDPNQYYPVYGDDSTTYRDIDTQGRFYLRVDWDKSQALWGNYSTGFTGTEFAQYQRSLYGAALNYRSMNTNPWGESKTFVRAFASQAQSAPGHSEFVGTGGSLYYLHNTNLLPGSDVVTLEITDTTTGNVQNRVTLVRGTDYTINELQGRILLNKPLAQITSDNVTRITTQSPLSGYGQRLIVDYEFVPVDNFVAGNLTAGVRAKQWVNDNVAVGGTYVDEKQAGSNYTLKGVDLTLQAGRGTFLKLEHSQTESTGTPVFLSTNGGFTFAQTNANVGYTSGAATALSGQANFKELGWTQRDWTLGAWYRRVDAGYSIARSDIGMARTEYGANVRGQVSDTVSIYALQSRVERGGEALDQTQVTAEWRPTDDDTLSAEVRRLTQQQLGGDVNGTLGAVKYTRRVTPNLDVYGVAQKTLDNDGGRYADNDAVTLGAKYRFANLSTVGIEGTHGDRGNAATASAEYRLSPEHTVYGRFTQTSDDSAYDSIFNPRAQGGWTLGQRWRLSDKANVFNESQYLKDPTTGNGLVNTFGLDFYPAVGWSAGFTLQQGDLEGFDGLVHRRAVSVSAGHTTPSTTWSSKAEWRQDSGAEQRTQWVLTNRIDHKIDESWRVSGKFNYSDTQDKLNAAAGAKYIEGGVGFAWRPYNDARYALLGRYTYLYDLATLGQVGGAQYDQKSNILSLEGVYKFDHNWEFAAKVARREGEARFGRGFGEWFNSGTTYAGIQARYELPQQWHALAEYRMLDVKDGGKRQGWMVGIDRDIGKNLRLGVGYNFTDFSDDLTKFGYKYKGFFINIVGSY</sequence>
<dbReference type="RefSeq" id="WP_340335416.1">
    <property type="nucleotide sequence ID" value="NZ_JBBKZS010000004.1"/>
</dbReference>